<dbReference type="EMBL" id="SRZC01000022">
    <property type="protein sequence ID" value="TGX80743.1"/>
    <property type="molecule type" value="Genomic_DNA"/>
</dbReference>
<accession>A0AC61QN10</accession>
<protein>
    <submittedName>
        <fullName evidence="1">Uncharacterized protein</fullName>
    </submittedName>
</protein>
<gene>
    <name evidence="1" type="ORF">E5358_12060</name>
</gene>
<reference evidence="1" key="1">
    <citation type="submission" date="2019-04" db="EMBL/GenBank/DDBJ databases">
        <title>Microbes associate with the intestines of laboratory mice.</title>
        <authorList>
            <person name="Navarre W."/>
            <person name="Wong E."/>
            <person name="Huang K."/>
            <person name="Tropini C."/>
            <person name="Ng K."/>
            <person name="Yu B."/>
        </authorList>
    </citation>
    <scope>NUCLEOTIDE SEQUENCE</scope>
    <source>
        <strain evidence="1">NM73_A23</strain>
    </source>
</reference>
<sequence>MLKKISSYILSLILPAMVLSGCEGGFDFVYDEPPTIEPTKWQVYIDASSWTEWHYLDLVAVSEQAKDNDGYDASSAFITIEIPMEATGDAEAVNGHRKPGLYKYWYDIFNGGLSKNEFREFIPTAAQPEPESWTFAVHRDNVRTNPAVVKGVWESPLTDISDVNPTVLTDAEFTADEWSENEVWSDASTMMSLIVPSQGINTNKVLSGWLTMSIPPIPPVFAHNNHVFILAMQDGTFAALQLADYISPNGTKCCLTINYKYPL</sequence>
<evidence type="ECO:0000313" key="1">
    <source>
        <dbReference type="EMBL" id="TGX80743.1"/>
    </source>
</evidence>
<keyword evidence="2" id="KW-1185">Reference proteome</keyword>
<proteinExistence type="predicted"/>
<organism evidence="1 2">
    <name type="scientific">Palleniella muris</name>
    <dbReference type="NCBI Taxonomy" id="3038145"/>
    <lineage>
        <taxon>Bacteria</taxon>
        <taxon>Pseudomonadati</taxon>
        <taxon>Bacteroidota</taxon>
        <taxon>Bacteroidia</taxon>
        <taxon>Bacteroidales</taxon>
        <taxon>Prevotellaceae</taxon>
        <taxon>Palleniella</taxon>
    </lineage>
</organism>
<comment type="caution">
    <text evidence="1">The sequence shown here is derived from an EMBL/GenBank/DDBJ whole genome shotgun (WGS) entry which is preliminary data.</text>
</comment>
<dbReference type="Proteomes" id="UP000308886">
    <property type="component" value="Unassembled WGS sequence"/>
</dbReference>
<evidence type="ECO:0000313" key="2">
    <source>
        <dbReference type="Proteomes" id="UP000308886"/>
    </source>
</evidence>
<name>A0AC61QN10_9BACT</name>